<dbReference type="Pfam" id="PF03383">
    <property type="entry name" value="Serpentine_r_xa"/>
    <property type="match status" value="1"/>
</dbReference>
<evidence type="ECO:0000256" key="4">
    <source>
        <dbReference type="ARBA" id="ARBA00023136"/>
    </source>
</evidence>
<evidence type="ECO:0000256" key="5">
    <source>
        <dbReference type="SAM" id="Phobius"/>
    </source>
</evidence>
<evidence type="ECO:0000256" key="3">
    <source>
        <dbReference type="ARBA" id="ARBA00022989"/>
    </source>
</evidence>
<keyword evidence="8" id="KW-1185">Reference proteome</keyword>
<protein>
    <recommendedName>
        <fullName evidence="6">G-protein coupled receptors family 1 profile domain-containing protein</fullName>
    </recommendedName>
</protein>
<comment type="caution">
    <text evidence="7">The sequence shown here is derived from an EMBL/GenBank/DDBJ whole genome shotgun (WGS) entry which is preliminary data.</text>
</comment>
<reference evidence="7 8" key="1">
    <citation type="submission" date="2020-04" db="EMBL/GenBank/DDBJ databases">
        <authorList>
            <person name="Laetsch R D."/>
            <person name="Stevens L."/>
            <person name="Kumar S."/>
            <person name="Blaxter L. M."/>
        </authorList>
    </citation>
    <scope>NUCLEOTIDE SEQUENCE [LARGE SCALE GENOMIC DNA]</scope>
</reference>
<dbReference type="Proteomes" id="UP000494206">
    <property type="component" value="Unassembled WGS sequence"/>
</dbReference>
<feature type="transmembrane region" description="Helical" evidence="5">
    <location>
        <begin position="6"/>
        <end position="28"/>
    </location>
</feature>
<evidence type="ECO:0000256" key="1">
    <source>
        <dbReference type="ARBA" id="ARBA00004370"/>
    </source>
</evidence>
<keyword evidence="2 5" id="KW-0812">Transmembrane</keyword>
<dbReference type="PROSITE" id="PS50262">
    <property type="entry name" value="G_PROTEIN_RECEP_F1_2"/>
    <property type="match status" value="1"/>
</dbReference>
<dbReference type="PANTHER" id="PTHR23018">
    <property type="entry name" value="SERPENTINE RECEPTOR, CLASS XA-RELATED"/>
    <property type="match status" value="1"/>
</dbReference>
<dbReference type="SUPFAM" id="SSF81321">
    <property type="entry name" value="Family A G protein-coupled receptor-like"/>
    <property type="match status" value="1"/>
</dbReference>
<dbReference type="EMBL" id="CADEPM010000001">
    <property type="protein sequence ID" value="CAB3396954.1"/>
    <property type="molecule type" value="Genomic_DNA"/>
</dbReference>
<dbReference type="InterPro" id="IPR005047">
    <property type="entry name" value="7TM_GPCR_serpentine_rcpt_Srxa"/>
</dbReference>
<dbReference type="InterPro" id="IPR017452">
    <property type="entry name" value="GPCR_Rhodpsn_7TM"/>
</dbReference>
<name>A0A8S1E8J8_9PELO</name>
<dbReference type="GO" id="GO:0016020">
    <property type="term" value="C:membrane"/>
    <property type="evidence" value="ECO:0007669"/>
    <property type="project" value="UniProtKB-SubCell"/>
</dbReference>
<keyword evidence="4 5" id="KW-0472">Membrane</keyword>
<dbReference type="PANTHER" id="PTHR23018:SF9">
    <property type="entry name" value="G-PROTEIN COUPLED RECEPTORS FAMILY 1 PROFILE DOMAIN-CONTAINING PROTEIN"/>
    <property type="match status" value="1"/>
</dbReference>
<feature type="domain" description="G-protein coupled receptors family 1 profile" evidence="6">
    <location>
        <begin position="17"/>
        <end position="285"/>
    </location>
</feature>
<feature type="transmembrane region" description="Helical" evidence="5">
    <location>
        <begin position="170"/>
        <end position="191"/>
    </location>
</feature>
<sequence length="325" mass="37613">MILEFLVSTIFIFALLFNMYLSIVIMVYGDKTRIPTVYIYNLLMANSLDIIMLFIGFLLPMLWDDDFYYEFRSITGPVFTLICSFSYEHPHYLSLLMVIQRICSVYSPMTKLFNDESLWIYCAIIAILSLISLIIPFFSECQINMNQRLLTFESACAPNRHTITLIQNRYLLVIPFVSMILNIGLVLYLAVKRGYLMQNSNRSQSTSTVSVINGPHLMFSKKARNLERTLMLQSISTTTFILIYEVSAQIIALFPHIYSEFSYTTKFYIFYIRISCSCLLNFLVYGIATSSTRRLLVSNFKQVFIVQPDARSAHSTFPKRSTLNL</sequence>
<evidence type="ECO:0000313" key="8">
    <source>
        <dbReference type="Proteomes" id="UP000494206"/>
    </source>
</evidence>
<evidence type="ECO:0000259" key="6">
    <source>
        <dbReference type="PROSITE" id="PS50262"/>
    </source>
</evidence>
<gene>
    <name evidence="7" type="ORF">CBOVIS_LOCUS438</name>
</gene>
<dbReference type="OrthoDB" id="5838617at2759"/>
<dbReference type="AlphaFoldDB" id="A0A8S1E8J8"/>
<evidence type="ECO:0000313" key="7">
    <source>
        <dbReference type="EMBL" id="CAB3396954.1"/>
    </source>
</evidence>
<evidence type="ECO:0000256" key="2">
    <source>
        <dbReference type="ARBA" id="ARBA00022692"/>
    </source>
</evidence>
<feature type="transmembrane region" description="Helical" evidence="5">
    <location>
        <begin position="40"/>
        <end position="63"/>
    </location>
</feature>
<feature type="transmembrane region" description="Helical" evidence="5">
    <location>
        <begin position="118"/>
        <end position="138"/>
    </location>
</feature>
<organism evidence="7 8">
    <name type="scientific">Caenorhabditis bovis</name>
    <dbReference type="NCBI Taxonomy" id="2654633"/>
    <lineage>
        <taxon>Eukaryota</taxon>
        <taxon>Metazoa</taxon>
        <taxon>Ecdysozoa</taxon>
        <taxon>Nematoda</taxon>
        <taxon>Chromadorea</taxon>
        <taxon>Rhabditida</taxon>
        <taxon>Rhabditina</taxon>
        <taxon>Rhabditomorpha</taxon>
        <taxon>Rhabditoidea</taxon>
        <taxon>Rhabditidae</taxon>
        <taxon>Peloderinae</taxon>
        <taxon>Caenorhabditis</taxon>
    </lineage>
</organism>
<feature type="transmembrane region" description="Helical" evidence="5">
    <location>
        <begin position="230"/>
        <end position="255"/>
    </location>
</feature>
<feature type="transmembrane region" description="Helical" evidence="5">
    <location>
        <begin position="267"/>
        <end position="288"/>
    </location>
</feature>
<comment type="subcellular location">
    <subcellularLocation>
        <location evidence="1">Membrane</location>
    </subcellularLocation>
</comment>
<keyword evidence="3 5" id="KW-1133">Transmembrane helix</keyword>
<proteinExistence type="predicted"/>
<accession>A0A8S1E8J8</accession>
<dbReference type="Gene3D" id="1.20.1070.10">
    <property type="entry name" value="Rhodopsin 7-helix transmembrane proteins"/>
    <property type="match status" value="1"/>
</dbReference>